<evidence type="ECO:0000313" key="1">
    <source>
        <dbReference type="EMBL" id="CAB0005445.1"/>
    </source>
</evidence>
<dbReference type="Proteomes" id="UP000479000">
    <property type="component" value="Unassembled WGS sequence"/>
</dbReference>
<keyword evidence="2" id="KW-1185">Reference proteome</keyword>
<sequence>LVSSSSSVCPRESSPGVLDPHVLRKRPDRLVHGLHCPQSEFLYELGKYCLLSEKMRNRVGKAYRYRVQECNDVTEREEIFRREITDVKGRIPHQYSSGKPQLSNVVEIGSTVQTKWCVIISAKKQKVVHAYGRPDINHSENPTLRGYSRKVIPVSTNRLLRNIRLLERCRPCRNADFYHLIRYKWVVTLNFKDNSIRAVLKIMSTVNYDS</sequence>
<name>A0A6H5GR53_9HEMI</name>
<evidence type="ECO:0000313" key="2">
    <source>
        <dbReference type="Proteomes" id="UP000479000"/>
    </source>
</evidence>
<protein>
    <submittedName>
        <fullName evidence="1">Uncharacterized protein</fullName>
    </submittedName>
</protein>
<feature type="non-terminal residue" evidence="1">
    <location>
        <position position="1"/>
    </location>
</feature>
<gene>
    <name evidence="1" type="ORF">NTEN_LOCUS10922</name>
</gene>
<dbReference type="EMBL" id="CADCXU010016417">
    <property type="protein sequence ID" value="CAB0005445.1"/>
    <property type="molecule type" value="Genomic_DNA"/>
</dbReference>
<accession>A0A6H5GR53</accession>
<dbReference type="AlphaFoldDB" id="A0A6H5GR53"/>
<reference evidence="1 2" key="1">
    <citation type="submission" date="2020-02" db="EMBL/GenBank/DDBJ databases">
        <authorList>
            <person name="Ferguson B K."/>
        </authorList>
    </citation>
    <scope>NUCLEOTIDE SEQUENCE [LARGE SCALE GENOMIC DNA]</scope>
</reference>
<organism evidence="1 2">
    <name type="scientific">Nesidiocoris tenuis</name>
    <dbReference type="NCBI Taxonomy" id="355587"/>
    <lineage>
        <taxon>Eukaryota</taxon>
        <taxon>Metazoa</taxon>
        <taxon>Ecdysozoa</taxon>
        <taxon>Arthropoda</taxon>
        <taxon>Hexapoda</taxon>
        <taxon>Insecta</taxon>
        <taxon>Pterygota</taxon>
        <taxon>Neoptera</taxon>
        <taxon>Paraneoptera</taxon>
        <taxon>Hemiptera</taxon>
        <taxon>Heteroptera</taxon>
        <taxon>Panheteroptera</taxon>
        <taxon>Cimicomorpha</taxon>
        <taxon>Miridae</taxon>
        <taxon>Dicyphina</taxon>
        <taxon>Nesidiocoris</taxon>
    </lineage>
</organism>
<proteinExistence type="predicted"/>